<accession>A0A183IH77</accession>
<organism evidence="3">
    <name type="scientific">Soboliphyme baturini</name>
    <dbReference type="NCBI Taxonomy" id="241478"/>
    <lineage>
        <taxon>Eukaryota</taxon>
        <taxon>Metazoa</taxon>
        <taxon>Ecdysozoa</taxon>
        <taxon>Nematoda</taxon>
        <taxon>Enoplea</taxon>
        <taxon>Dorylaimia</taxon>
        <taxon>Dioctophymatida</taxon>
        <taxon>Dioctophymatoidea</taxon>
        <taxon>Soboliphymatidae</taxon>
        <taxon>Soboliphyme</taxon>
    </lineage>
</organism>
<protein>
    <submittedName>
        <fullName evidence="3">Transmembrane protein</fullName>
    </submittedName>
</protein>
<evidence type="ECO:0000313" key="1">
    <source>
        <dbReference type="EMBL" id="VDO99556.1"/>
    </source>
</evidence>
<gene>
    <name evidence="1" type="ORF">SBAD_LOCUS2972</name>
</gene>
<dbReference type="Proteomes" id="UP000270296">
    <property type="component" value="Unassembled WGS sequence"/>
</dbReference>
<dbReference type="WBParaSite" id="SBAD_0000311401-mRNA-1">
    <property type="protein sequence ID" value="SBAD_0000311401-mRNA-1"/>
    <property type="gene ID" value="SBAD_0000311401"/>
</dbReference>
<evidence type="ECO:0000313" key="3">
    <source>
        <dbReference type="WBParaSite" id="SBAD_0000311401-mRNA-1"/>
    </source>
</evidence>
<reference evidence="3" key="1">
    <citation type="submission" date="2016-06" db="UniProtKB">
        <authorList>
            <consortium name="WormBaseParasite"/>
        </authorList>
    </citation>
    <scope>IDENTIFICATION</scope>
</reference>
<dbReference type="EMBL" id="UZAM01007502">
    <property type="protein sequence ID" value="VDO99556.1"/>
    <property type="molecule type" value="Genomic_DNA"/>
</dbReference>
<sequence length="647" mass="72293">MCLCYFFVISEHIEQSVLPVLLKLSDKFAFPDDIRIEAVGVSVTRVRVGAREAEGDGETQPALPRAYAYTFTSGPVWNSAAGRSVVVVSGRRGSVVLVVVAYVTLAFARCVGRFLVPSAPRFFSLAHSSSKCVRFITRVPRGIRTAIVAAKRFSSRARSSDFKATFTRPTVEKDVQLRSHLSSSAYIVLLCRTVFVPDDSILHSVRFLPRVVSLPPGSIHLRVFSSDTTSQEHALDSDTATKLRSRGRSVIRRRDLPLPPLLVPHVVVVVSCLSWRESCHRRSPITALLTQLYGFSEVACKKFRNFPMLSGDHPPVDQPNRTPSVIFESFDKRRRSGRFPTVLFLTSTDSTHKPFLNDLYILWLCAVVGEVLSGRGVVATGCRVKLCSFDRSGPPIAHSHRCLTTLFFDATMTPCSYSGGVVVAGACFCPHLRVDACLPPSFDLPCPDESKLFFPVRRQLYMTLRMPWFSPSCVCSEKQARAAKSRWVELCFAVFHRATRFSLPYNAQCERANEAYRPSLDLVFFSSSTLPVISLLRLSQPALMNEASTVLLLHSCRFPHHHRHRLRMLLLLTRIGVVAVVVSFGRPVDCSSASEACVMAMPLDWQARRFTRVVGLVVRHIQTGQYISITRLVNDRDRSEGSRLKLK</sequence>
<proteinExistence type="predicted"/>
<reference evidence="1 2" key="2">
    <citation type="submission" date="2018-11" db="EMBL/GenBank/DDBJ databases">
        <authorList>
            <consortium name="Pathogen Informatics"/>
        </authorList>
    </citation>
    <scope>NUCLEOTIDE SEQUENCE [LARGE SCALE GENOMIC DNA]</scope>
</reference>
<name>A0A183IH77_9BILA</name>
<keyword evidence="2" id="KW-1185">Reference proteome</keyword>
<evidence type="ECO:0000313" key="2">
    <source>
        <dbReference type="Proteomes" id="UP000270296"/>
    </source>
</evidence>
<dbReference type="AlphaFoldDB" id="A0A183IH77"/>